<evidence type="ECO:0000256" key="1">
    <source>
        <dbReference type="SAM" id="Coils"/>
    </source>
</evidence>
<organism evidence="2">
    <name type="scientific">Aplanochytrium stocchinoi</name>
    <dbReference type="NCBI Taxonomy" id="215587"/>
    <lineage>
        <taxon>Eukaryota</taxon>
        <taxon>Sar</taxon>
        <taxon>Stramenopiles</taxon>
        <taxon>Bigyra</taxon>
        <taxon>Labyrinthulomycetes</taxon>
        <taxon>Thraustochytrida</taxon>
        <taxon>Thraustochytriidae</taxon>
        <taxon>Aplanochytrium</taxon>
    </lineage>
</organism>
<proteinExistence type="predicted"/>
<evidence type="ECO:0000313" key="2">
    <source>
        <dbReference type="EMBL" id="CAE0436913.1"/>
    </source>
</evidence>
<feature type="coiled-coil region" evidence="1">
    <location>
        <begin position="166"/>
        <end position="249"/>
    </location>
</feature>
<feature type="coiled-coil region" evidence="1">
    <location>
        <begin position="33"/>
        <end position="137"/>
    </location>
</feature>
<name>A0A7S3PHG6_9STRA</name>
<sequence length="399" mass="46214">MSKSVLSAGKKMTLDLKATLNDMKESWKSPKQVSRIAVELNNVKIERRKLREQLVRKAELLASVQTKVKVEKVDEEKSKEKLRKYEFRIKSAEQDAANKEKLLRISRDKLEDLLKEKAKLDADCDSLRTQNKQLAKDKSILRGKLGRLEFSRNFQEIETENSKQQANENENDRSKANMKIRSLQHKSNKFKREAKKLQKALEQQNILLEQKEESIVGHQKHLEYFNIQIQTKEKRIQSLVHEIDILKEKFESDTMKAISGSSKIIMDGIVHCLCQILDEWVAHKEQQIENEQRDKILNESGELDSVAKIINWSTGDVCDVLGVELKNNDPDLLNRIISSRQAVEKQKAKLRSEISSNADMKINKLRNHNEAYIVEVETIQNTLQSLLSDTFRLLTLEKS</sequence>
<reference evidence="2" key="1">
    <citation type="submission" date="2021-01" db="EMBL/GenBank/DDBJ databases">
        <authorList>
            <person name="Corre E."/>
            <person name="Pelletier E."/>
            <person name="Niang G."/>
            <person name="Scheremetjew M."/>
            <person name="Finn R."/>
            <person name="Kale V."/>
            <person name="Holt S."/>
            <person name="Cochrane G."/>
            <person name="Meng A."/>
            <person name="Brown T."/>
            <person name="Cohen L."/>
        </authorList>
    </citation>
    <scope>NUCLEOTIDE SEQUENCE</scope>
    <source>
        <strain evidence="2">GSBS06</strain>
    </source>
</reference>
<keyword evidence="1" id="KW-0175">Coiled coil</keyword>
<dbReference type="AlphaFoldDB" id="A0A7S3PHG6"/>
<dbReference type="EMBL" id="HBIN01009604">
    <property type="protein sequence ID" value="CAE0436913.1"/>
    <property type="molecule type" value="Transcribed_RNA"/>
</dbReference>
<protein>
    <submittedName>
        <fullName evidence="2">Uncharacterized protein</fullName>
    </submittedName>
</protein>
<gene>
    <name evidence="2" type="ORF">ASTO00021_LOCUS7159</name>
</gene>
<accession>A0A7S3PHG6</accession>